<name>A0A840PQR0_9ACTN</name>
<feature type="region of interest" description="Disordered" evidence="1">
    <location>
        <begin position="152"/>
        <end position="173"/>
    </location>
</feature>
<dbReference type="AlphaFoldDB" id="A0A840PQR0"/>
<evidence type="ECO:0000313" key="3">
    <source>
        <dbReference type="EMBL" id="MBB5139417.1"/>
    </source>
</evidence>
<evidence type="ECO:0000259" key="2">
    <source>
        <dbReference type="Pfam" id="PF00188"/>
    </source>
</evidence>
<dbReference type="EMBL" id="JACHGN010000029">
    <property type="protein sequence ID" value="MBB5139417.1"/>
    <property type="molecule type" value="Genomic_DNA"/>
</dbReference>
<sequence>MLACLLLAVLVAGILIGRLSRGPETPDQVYLNNATPPTPTPSAQAAKPQAGRSRAPLGTVMREREPAQTQRAKPTSSASRSRAPRDGMIDGSFEAGDTATVIGPDTGADGDDLAMLTPVEAEVVRLTNNARRRNGCAPLRVDARLVKSARTHSREMARSGVFSHNSPNGGSPWKRMERAGYSDGGAENIGRGYQSAEEAVRGWLSSPSHRQNILNCSLAATGVGFSDGPGGPWWTQDFGYS</sequence>
<dbReference type="PANTHER" id="PTHR31157">
    <property type="entry name" value="SCP DOMAIN-CONTAINING PROTEIN"/>
    <property type="match status" value="1"/>
</dbReference>
<dbReference type="PANTHER" id="PTHR31157:SF1">
    <property type="entry name" value="SCP DOMAIN-CONTAINING PROTEIN"/>
    <property type="match status" value="1"/>
</dbReference>
<dbReference type="SUPFAM" id="SSF55797">
    <property type="entry name" value="PR-1-like"/>
    <property type="match status" value="1"/>
</dbReference>
<feature type="region of interest" description="Disordered" evidence="1">
    <location>
        <begin position="27"/>
        <end position="97"/>
    </location>
</feature>
<protein>
    <submittedName>
        <fullName evidence="3">Uncharacterized protein YkwD</fullName>
    </submittedName>
</protein>
<reference evidence="3 4" key="1">
    <citation type="submission" date="2020-08" db="EMBL/GenBank/DDBJ databases">
        <title>Genomic Encyclopedia of Type Strains, Phase IV (KMG-IV): sequencing the most valuable type-strain genomes for metagenomic binning, comparative biology and taxonomic classification.</title>
        <authorList>
            <person name="Goeker M."/>
        </authorList>
    </citation>
    <scope>NUCLEOTIDE SEQUENCE [LARGE SCALE GENOMIC DNA]</scope>
    <source>
        <strain evidence="3 4">DSM 45615</strain>
    </source>
</reference>
<dbReference type="InterPro" id="IPR014044">
    <property type="entry name" value="CAP_dom"/>
</dbReference>
<dbReference type="Pfam" id="PF00188">
    <property type="entry name" value="CAP"/>
    <property type="match status" value="1"/>
</dbReference>
<dbReference type="Proteomes" id="UP000578449">
    <property type="component" value="Unassembled WGS sequence"/>
</dbReference>
<keyword evidence="4" id="KW-1185">Reference proteome</keyword>
<organism evidence="3 4">
    <name type="scientific">Thermocatellispora tengchongensis</name>
    <dbReference type="NCBI Taxonomy" id="1073253"/>
    <lineage>
        <taxon>Bacteria</taxon>
        <taxon>Bacillati</taxon>
        <taxon>Actinomycetota</taxon>
        <taxon>Actinomycetes</taxon>
        <taxon>Streptosporangiales</taxon>
        <taxon>Streptosporangiaceae</taxon>
        <taxon>Thermocatellispora</taxon>
    </lineage>
</organism>
<dbReference type="RefSeq" id="WP_185056242.1">
    <property type="nucleotide sequence ID" value="NZ_BAABIX010000029.1"/>
</dbReference>
<feature type="domain" description="SCP" evidence="2">
    <location>
        <begin position="125"/>
        <end position="238"/>
    </location>
</feature>
<feature type="compositionally biased region" description="Low complexity" evidence="1">
    <location>
        <begin position="71"/>
        <end position="81"/>
    </location>
</feature>
<dbReference type="CDD" id="cd05379">
    <property type="entry name" value="CAP_bacterial"/>
    <property type="match status" value="1"/>
</dbReference>
<dbReference type="Gene3D" id="3.40.33.10">
    <property type="entry name" value="CAP"/>
    <property type="match status" value="1"/>
</dbReference>
<accession>A0A840PQR0</accession>
<gene>
    <name evidence="3" type="ORF">HNP84_009180</name>
</gene>
<proteinExistence type="predicted"/>
<comment type="caution">
    <text evidence="3">The sequence shown here is derived from an EMBL/GenBank/DDBJ whole genome shotgun (WGS) entry which is preliminary data.</text>
</comment>
<feature type="compositionally biased region" description="Low complexity" evidence="1">
    <location>
        <begin position="41"/>
        <end position="50"/>
    </location>
</feature>
<evidence type="ECO:0000313" key="4">
    <source>
        <dbReference type="Proteomes" id="UP000578449"/>
    </source>
</evidence>
<evidence type="ECO:0000256" key="1">
    <source>
        <dbReference type="SAM" id="MobiDB-lite"/>
    </source>
</evidence>
<dbReference type="InterPro" id="IPR035940">
    <property type="entry name" value="CAP_sf"/>
</dbReference>